<evidence type="ECO:0000256" key="1">
    <source>
        <dbReference type="SAM" id="MobiDB-lite"/>
    </source>
</evidence>
<dbReference type="Gene3D" id="2.60.40.3440">
    <property type="match status" value="6"/>
</dbReference>
<dbReference type="Proteomes" id="UP000301751">
    <property type="component" value="Unassembled WGS sequence"/>
</dbReference>
<dbReference type="Gene3D" id="2.60.40.10">
    <property type="entry name" value="Immunoglobulins"/>
    <property type="match status" value="14"/>
</dbReference>
<evidence type="ECO:0000313" key="4">
    <source>
        <dbReference type="EMBL" id="GCL62425.1"/>
    </source>
</evidence>
<evidence type="ECO:0000256" key="2">
    <source>
        <dbReference type="SAM" id="SignalP"/>
    </source>
</evidence>
<dbReference type="InterPro" id="IPR006644">
    <property type="entry name" value="Cadg"/>
</dbReference>
<feature type="domain" description="Dystroglycan-type cadherin-like" evidence="3">
    <location>
        <begin position="1947"/>
        <end position="2045"/>
    </location>
</feature>
<dbReference type="NCBIfam" id="NF012211">
    <property type="entry name" value="tand_rpt_95"/>
    <property type="match status" value="15"/>
</dbReference>
<dbReference type="InterPro" id="IPR025592">
    <property type="entry name" value="DUF4347"/>
</dbReference>
<dbReference type="PANTHER" id="PTHR34720:SF9">
    <property type="entry name" value="BLR4714 PROTEIN"/>
    <property type="match status" value="1"/>
</dbReference>
<feature type="domain" description="Dystroglycan-type cadherin-like" evidence="3">
    <location>
        <begin position="2709"/>
        <end position="2801"/>
    </location>
</feature>
<name>A0A480ARU7_9BURK</name>
<feature type="domain" description="Dystroglycan-type cadherin-like" evidence="3">
    <location>
        <begin position="790"/>
        <end position="885"/>
    </location>
</feature>
<dbReference type="SUPFAM" id="SSF49313">
    <property type="entry name" value="Cadherin-like"/>
    <property type="match status" value="15"/>
</dbReference>
<dbReference type="SMART" id="SM00736">
    <property type="entry name" value="CADG"/>
    <property type="match status" value="15"/>
</dbReference>
<sequence length="3261" mass="315843">MRFKTYRSPLALESRVMFDAAALALAADLSAPGVDQVPAAGADGGDADGPHRADDTAALGAALGVSPGAGPQVVFVADDVPSLAQLLGQLPAGLQVVVLDSTRDGLQQMADALRGQHDVRGVHLLTHGHAGGLQLGSTGFDPTRLDALQATLLREIGTHLASGADLLVYGCNFGAGDRGSAAVAALAIALDVDIAASSDSTGSSSLGGDWDLEVRHGDVTLHALSAADWDSLLGTQSVTMTEDSTAVGTVPVLLGVAQLTVAPSHGTAVVTVAGAYTYTPDPDYNGTDSFTVKAYNLLGILTSSTTVHITVTAVNDAPVGNLLAARSGADGSAISIATAAGFSDADGDTLSFSASGLPAGLGIDSSSGVISGTLAAQASGGGMAGVHAVTVTASDGHGGSASRSFSFTASNPGPVAVGDSASTAEDTSIGGNLLANDSDDDALTASLAVAPAHGTVTLAADGGYTYIPANHYNGSDSFTYRVTDAQGAFGLATVSITVAAVNDAPTTTGTLAAASVLTGQALGIATAGGFADVDVASNGQSLVYSASGLPAGVTIHAGTGVVAGTPLVAGSYSATITATDSAGASASQPLSLQVTAPNLPPVGLPLAAVAAQDGQALSIDTGSSFSDPDGDPLSFSASGLPAGLSIHASTGAISGVLAANASAGGTAGVYAVTVTASDGNGGMASQVLVLTATNPAPDATADSASGMEDTGISGHLLANDGDDDALTAALLTPALNGTVTVATNGAYTYTPNADFNGSDTFSYTVTDSQGASAVATVTVTVTAANDAPTASAAPLGTVLATAGTPLNLVTATAFADVDVATNAQVLTFSASGLPSGLGIDASTGVITGTTLAVGDHPVSVTATDSLGATVSQTLTLTLTAAHAPPVAVVDTATTYTNTAVTLAVLANDLVALGDTLSVTSASASHGSVVINGNGTVTYTPGAGFNGVDTIQYTVRDSTGADALLPGLATVTVSPQNIDIALPTLINLLGEDQPLLVVDAGGNRISIGDVNGNLISVSLSVAIGDLTLGSTANLTLADGDRVSDSALTFSGLATDINAALAGLVYTPGADHNGAVTLHITALDTLLGLPVVTAELPIGIAAVADVVDDTAVLVQDQAVSLNVLANDHFENPGRAVTGYSQGAHGSVSIDAAGNAVYTPDAGYHGTDSFTYTVTSNGTTETATVTLTVDAQLVAAAPLPARSALDGQVQSFHVAGAFSDPDGDTLSYSASGLPPGLSLDVATGQISGTLDANASAGGTGGAYAVAITASDGKGGTLTRSFTFTVSNPDPVGVNDSASGAEDTAITGNVLANDSDDDSLSATLASGPAHGSVTLAADGSYSYTPSANFNGTDSFSYTVTDAQGATATATVTISLAPVNDSPGASGTPLAAESGLDGSAVSIATAAAFTDADGDTISYSVTGLPPGLSIDASTGLISGMLSAAASAGGTAGVYTVTVTASDGLGGTASQSFDFTASNPSPTANADSAGGNEDNIITGNVLANDSDDDSLTATLVSGPAHGSVTLAADGSYSYTPSANFNGTDSFVYTVTDAQGATATATVTISAAPVNDGPGASGTPLAAESGLDGSAISIATAAGFTDVDGDTLSYSATGLPPGLSIDASTGLISGTLSAAASAGGTAGVYTVTVTASDGLGGTASQTFAFTVSNPGPNATADNAGGSEDTAITGNVLANDSDDDSLTATLVSGPAHGSVTLAADGSYTYTPAADFNGTDSFTYTVTDAQGATATAAVTISVAPVNDSPGASGTPLAAESGLDGSAVSIATAAAFTDADGDTLSYSATGLPPGLSIDASTGLISGTLSAAASAGGTAGVYSVAVTASDGLGGTASQTFDFTASNPGSTANADSASGNEDSAITGNVLANDSDDDLVTTTIATPPAHGSVTLNTDGSYTYTPAANHSGSDGFVYTVTDAQGATATATVTLSITAINDAPAPSSTPLAAATGLDGSAVSIATAAAFTDVDGDTLSYSAIGLPPGLSIDASTGLISGTLSAAASAGGTAGVYTVTVTASDGLGGTASQTFDFTASNPGPTANADSASGNEDSAITGNVLANDSDDDSLTATLVSGPAHGSVTLNTDGGYAYTPGVNFNGSDSFVYTVTDAQGATATATVTISVAPVNDGPGASGTPLAAATGLDGSAVSIATAAGFTDVDGDTLSYSATGLPPGLGIDASTGVITGRLSGAASAGGISGVYVVTVTASDGLGGTSGQRFDFTASNPGPTANADSASGDEDTAITGNVLANESDDDSLTATLASGPAHGSVTLAADGSYSYTPSAHFNGTDSFTYTVTDAQGATATATVTISVAPVNDDPGASGTPLAAATGLDGSAVSITTAAGFTDVDGDTLSYIATGLPPGLGIDTSTGVITGTLSATASAGGIGGVYAVTVTASDGLGSTASQTFAFTATNAGPMATSDNTRVDEGSSVNGQVLANDVDDDALTASLVSAPARGSLVFNNDGSYTYTPSAGDNGSDTFSYRATDAQGASATATVTITVVPVNTPPAPSSTRLADANLSDGQVVSIDAGAAFTDPDGPPPSYSATGLPPGLSIHAATGEIRGTLPASASTGGTGGVYTVTVTADDGAGGVAAQTVQWTVGNPGPTATADSASGAEDSAITGDVLANDRDDDSLTATLVSGPAHGSVTLSTDGSYSYTAGANFNGSDSFTYTVTDAQGAAATATVTLNVASVNDAPASSSMPLTAKTAADGQALVIDTAAGFVEPEGQALRYSATGLPPGLAIHPVTGVISGTLAANASTGGSAGVYSVTVTASDTGGGLGSQTFAFTATNPGPAAHADSATGAEDTPLTGNLLASDSDDDTLSAALATAPAHGSVVLATDGTYTYTPDADFNGSDTFTYTVTDAQGASTTSTVTVTVTAINDAPLADGPALRDVTGIEGQLLTLQAALPFRDADGTALRYSATGLPAGLAIDPATGVISGRLDRAASSGGAGGVYAVTISATDQADASVRQTFLLTATNPAPLVPSLAVTTAEDTPVAGNALDGSGDDDALTAALATAPANGSVTFNADGSYTYMPDADFNGTDSFRFTVTDSQGAARTATVTINVTAQDDAPVPSDAPPTATVTAEPPPALATPSTNTADTTPVPPQDLRTATHDTVLIKAVNDVKRLGGTEALAGNQALGWSVGGIQNLAASAALSQDSPIAAVVGDMNEGFRTPLRVDTGLDNAARSGSGLADLGLAVGLPGNEPGLARSGMRLQEALDAQPVAIPETLSELLLQDQRRRRAELDDLAHALA</sequence>
<feature type="domain" description="Dystroglycan-type cadherin-like" evidence="3">
    <location>
        <begin position="2424"/>
        <end position="2512"/>
    </location>
</feature>
<dbReference type="NCBIfam" id="TIGR01965">
    <property type="entry name" value="VCBS_repeat"/>
    <property type="match status" value="4"/>
</dbReference>
<dbReference type="InterPro" id="IPR010221">
    <property type="entry name" value="VCBS_dom"/>
</dbReference>
<feature type="region of interest" description="Disordered" evidence="1">
    <location>
        <begin position="2222"/>
        <end position="2244"/>
    </location>
</feature>
<dbReference type="Pfam" id="PF14252">
    <property type="entry name" value="DUF4347"/>
    <property type="match status" value="1"/>
</dbReference>
<dbReference type="GO" id="GO:0016020">
    <property type="term" value="C:membrane"/>
    <property type="evidence" value="ECO:0007669"/>
    <property type="project" value="InterPro"/>
</dbReference>
<feature type="domain" description="Dystroglycan-type cadherin-like" evidence="3">
    <location>
        <begin position="1380"/>
        <end position="1478"/>
    </location>
</feature>
<dbReference type="Gene3D" id="2.60.40.2810">
    <property type="match status" value="8"/>
</dbReference>
<feature type="domain" description="Dystroglycan-type cadherin-like" evidence="3">
    <location>
        <begin position="602"/>
        <end position="697"/>
    </location>
</feature>
<feature type="chain" id="PRO_5019749694" description="Dystroglycan-type cadherin-like domain-containing protein" evidence="2">
    <location>
        <begin position="27"/>
        <end position="3261"/>
    </location>
</feature>
<feature type="region of interest" description="Disordered" evidence="1">
    <location>
        <begin position="2037"/>
        <end position="2057"/>
    </location>
</feature>
<feature type="domain" description="Dystroglycan-type cadherin-like" evidence="3">
    <location>
        <begin position="2325"/>
        <end position="2423"/>
    </location>
</feature>
<feature type="domain" description="Dystroglycan-type cadherin-like" evidence="3">
    <location>
        <begin position="309"/>
        <end position="416"/>
    </location>
</feature>
<dbReference type="RefSeq" id="WP_137732186.1">
    <property type="nucleotide sequence ID" value="NZ_BJCL01000003.1"/>
</dbReference>
<accession>A0A480ARU7</accession>
<protein>
    <recommendedName>
        <fullName evidence="3">Dystroglycan-type cadherin-like domain-containing protein</fullName>
    </recommendedName>
</protein>
<dbReference type="InterPro" id="IPR013783">
    <property type="entry name" value="Ig-like_fold"/>
</dbReference>
<reference evidence="5" key="1">
    <citation type="submission" date="2019-03" db="EMBL/GenBank/DDBJ databases">
        <title>Aquabacterium pictum sp.nov., the first bacteriochlorophyll a-containing freshwater bacterium in the genus Aquabacterium of the class Betaproteobacteria.</title>
        <authorList>
            <person name="Hirose S."/>
            <person name="Tank M."/>
            <person name="Hara E."/>
            <person name="Tamaki H."/>
            <person name="Takaichi S."/>
            <person name="Haruta S."/>
            <person name="Hanada S."/>
        </authorList>
    </citation>
    <scope>NUCLEOTIDE SEQUENCE [LARGE SCALE GENOMIC DNA]</scope>
    <source>
        <strain evidence="5">W35</strain>
    </source>
</reference>
<keyword evidence="2" id="KW-0732">Signal</keyword>
<feature type="region of interest" description="Disordered" evidence="1">
    <location>
        <begin position="3075"/>
        <end position="3116"/>
    </location>
</feature>
<feature type="domain" description="Dystroglycan-type cadherin-like" evidence="3">
    <location>
        <begin position="2901"/>
        <end position="2988"/>
    </location>
</feature>
<dbReference type="InterPro" id="IPR015919">
    <property type="entry name" value="Cadherin-like_sf"/>
</dbReference>
<dbReference type="OrthoDB" id="4648428at2"/>
<dbReference type="Pfam" id="PF05345">
    <property type="entry name" value="He_PIG"/>
    <property type="match status" value="14"/>
</dbReference>
<feature type="domain" description="Dystroglycan-type cadherin-like" evidence="3">
    <location>
        <begin position="1758"/>
        <end position="1856"/>
    </location>
</feature>
<feature type="domain" description="Dystroglycan-type cadherin-like" evidence="3">
    <location>
        <begin position="506"/>
        <end position="601"/>
    </location>
</feature>
<feature type="compositionally biased region" description="Polar residues" evidence="1">
    <location>
        <begin position="2226"/>
        <end position="2238"/>
    </location>
</feature>
<dbReference type="PANTHER" id="PTHR34720">
    <property type="entry name" value="MICROCYSTIN DEPENDENT PROTEIN"/>
    <property type="match status" value="1"/>
</dbReference>
<feature type="domain" description="Dystroglycan-type cadherin-like" evidence="3">
    <location>
        <begin position="2514"/>
        <end position="2612"/>
    </location>
</feature>
<dbReference type="Pfam" id="PF17963">
    <property type="entry name" value="Big_9"/>
    <property type="match status" value="15"/>
</dbReference>
<organism evidence="4 5">
    <name type="scientific">Pseudaquabacterium pictum</name>
    <dbReference type="NCBI Taxonomy" id="2315236"/>
    <lineage>
        <taxon>Bacteria</taxon>
        <taxon>Pseudomonadati</taxon>
        <taxon>Pseudomonadota</taxon>
        <taxon>Betaproteobacteria</taxon>
        <taxon>Burkholderiales</taxon>
        <taxon>Sphaerotilaceae</taxon>
        <taxon>Pseudaquabacterium</taxon>
    </lineage>
</organism>
<proteinExistence type="predicted"/>
<keyword evidence="5" id="KW-1185">Reference proteome</keyword>
<dbReference type="GO" id="GO:0005509">
    <property type="term" value="F:calcium ion binding"/>
    <property type="evidence" value="ECO:0007669"/>
    <property type="project" value="InterPro"/>
</dbReference>
<gene>
    <name evidence="4" type="ORF">AQPW35_15060</name>
</gene>
<feature type="signal peptide" evidence="2">
    <location>
        <begin position="1"/>
        <end position="26"/>
    </location>
</feature>
<feature type="domain" description="Dystroglycan-type cadherin-like" evidence="3">
    <location>
        <begin position="1191"/>
        <end position="1289"/>
    </location>
</feature>
<dbReference type="EMBL" id="BJCL01000003">
    <property type="protein sequence ID" value="GCL62425.1"/>
    <property type="molecule type" value="Genomic_DNA"/>
</dbReference>
<comment type="caution">
    <text evidence="4">The sequence shown here is derived from an EMBL/GenBank/DDBJ whole genome shotgun (WGS) entry which is preliminary data.</text>
</comment>
<feature type="domain" description="Dystroglycan-type cadherin-like" evidence="3">
    <location>
        <begin position="2136"/>
        <end position="2234"/>
    </location>
</feature>
<feature type="domain" description="Dystroglycan-type cadherin-like" evidence="3">
    <location>
        <begin position="1569"/>
        <end position="1667"/>
    </location>
</feature>
<evidence type="ECO:0000313" key="5">
    <source>
        <dbReference type="Proteomes" id="UP000301751"/>
    </source>
</evidence>
<evidence type="ECO:0000259" key="3">
    <source>
        <dbReference type="SMART" id="SM00736"/>
    </source>
</evidence>